<evidence type="ECO:0000256" key="1">
    <source>
        <dbReference type="ARBA" id="ARBA00004091"/>
    </source>
</evidence>
<evidence type="ECO:0000313" key="6">
    <source>
        <dbReference type="Proteomes" id="UP000830583"/>
    </source>
</evidence>
<comment type="similarity">
    <text evidence="2">Belongs to the transposase 27 family.</text>
</comment>
<gene>
    <name evidence="5" type="ORF">M0M57_06415</name>
</gene>
<dbReference type="PANTHER" id="PTHR33293:SF1">
    <property type="entry name" value="INSERTION ELEMENT IS1 1 PROTEIN INSB-RELATED"/>
    <property type="match status" value="1"/>
</dbReference>
<proteinExistence type="inferred from homology"/>
<keyword evidence="6" id="KW-1185">Reference proteome</keyword>
<accession>A0ABY4KLB2</accession>
<reference evidence="5" key="1">
    <citation type="submission" date="2022-04" db="EMBL/GenBank/DDBJ databases">
        <title>Consumption of N2O by Flavobacterium azooxidireducens sp. nov. isolated from Decomposing Leaf Litter of Phragmites australis (Cav.).</title>
        <authorList>
            <person name="Behrendt U."/>
            <person name="Spanner T."/>
            <person name="Augustin J."/>
            <person name="Horn M.A."/>
            <person name="Kolb S."/>
            <person name="Ulrich A."/>
        </authorList>
    </citation>
    <scope>NUCLEOTIDE SEQUENCE</scope>
    <source>
        <strain evidence="5">IGB 4-14</strain>
    </source>
</reference>
<protein>
    <submittedName>
        <fullName evidence="5">IS1 family transposase</fullName>
    </submittedName>
</protein>
<dbReference type="RefSeq" id="WP_248436362.1">
    <property type="nucleotide sequence ID" value="NZ_CP096205.1"/>
</dbReference>
<evidence type="ECO:0000256" key="3">
    <source>
        <dbReference type="ARBA" id="ARBA00022578"/>
    </source>
</evidence>
<dbReference type="Pfam" id="PF03400">
    <property type="entry name" value="DDE_Tnp_IS1"/>
    <property type="match status" value="1"/>
</dbReference>
<dbReference type="InterPro" id="IPR051354">
    <property type="entry name" value="Transposase_27_IS1"/>
</dbReference>
<organism evidence="5 6">
    <name type="scientific">Flavobacterium azooxidireducens</name>
    <dbReference type="NCBI Taxonomy" id="1871076"/>
    <lineage>
        <taxon>Bacteria</taxon>
        <taxon>Pseudomonadati</taxon>
        <taxon>Bacteroidota</taxon>
        <taxon>Flavobacteriia</taxon>
        <taxon>Flavobacteriales</taxon>
        <taxon>Flavobacteriaceae</taxon>
        <taxon>Flavobacterium</taxon>
    </lineage>
</organism>
<evidence type="ECO:0000256" key="2">
    <source>
        <dbReference type="ARBA" id="ARBA00008841"/>
    </source>
</evidence>
<keyword evidence="3" id="KW-0815">Transposition</keyword>
<sequence>MKKSDTTCYKVSDTGNCPNCRSKKIIKNGFTKNRKQQYYCKSCKTRSIDYYTNKACCKNINSSIIQLIKEGVGIRSTARILLISTTTVLKRIISIAKSIKAPPISSGQIYEVDEMRSFISSKSRQIWIVYALQRKTKKVVSFAIGKRTLRTLGTVINTLLLSKAKRIYTDGLRHYKSIIEKTIHCVKRFGTNQIERNNLTLRNNLKRLNRKTIC</sequence>
<evidence type="ECO:0000313" key="5">
    <source>
        <dbReference type="EMBL" id="UPQ80468.1"/>
    </source>
</evidence>
<keyword evidence="4" id="KW-0233">DNA recombination</keyword>
<comment type="function">
    <text evidence="1">Absolutely required for transposition of IS1.</text>
</comment>
<dbReference type="PANTHER" id="PTHR33293">
    <property type="entry name" value="INSERTION ELEMENT IS1 1 PROTEIN INSB-RELATED"/>
    <property type="match status" value="1"/>
</dbReference>
<dbReference type="EMBL" id="CP096205">
    <property type="protein sequence ID" value="UPQ80468.1"/>
    <property type="molecule type" value="Genomic_DNA"/>
</dbReference>
<dbReference type="NCBIfam" id="NF033558">
    <property type="entry name" value="transpos_IS1"/>
    <property type="match status" value="1"/>
</dbReference>
<dbReference type="InterPro" id="IPR005063">
    <property type="entry name" value="Transposase_27"/>
</dbReference>
<name>A0ABY4KLB2_9FLAO</name>
<evidence type="ECO:0000256" key="4">
    <source>
        <dbReference type="ARBA" id="ARBA00023172"/>
    </source>
</evidence>
<dbReference type="Proteomes" id="UP000830583">
    <property type="component" value="Chromosome"/>
</dbReference>